<comment type="similarity">
    <text evidence="7">Belongs to the phosphatidylethanolamine-binding protein family. Mitochondrion-specific ribosomal protein mL38 subfamily.</text>
</comment>
<evidence type="ECO:0000256" key="7">
    <source>
        <dbReference type="ARBA" id="ARBA00038016"/>
    </source>
</evidence>
<accession>A0A0N4Z9S4</accession>
<keyword evidence="3" id="KW-0689">Ribosomal protein</keyword>
<evidence type="ECO:0000256" key="3">
    <source>
        <dbReference type="ARBA" id="ARBA00022980"/>
    </source>
</evidence>
<dbReference type="AlphaFoldDB" id="A0A0N4Z9S4"/>
<dbReference type="InterPro" id="IPR035810">
    <property type="entry name" value="PEBP_euk"/>
</dbReference>
<dbReference type="Proteomes" id="UP000038045">
    <property type="component" value="Unplaced"/>
</dbReference>
<reference evidence="11" key="1">
    <citation type="submission" date="2017-02" db="UniProtKB">
        <authorList>
            <consortium name="WormBaseParasite"/>
        </authorList>
    </citation>
    <scope>IDENTIFICATION</scope>
</reference>
<proteinExistence type="inferred from homology"/>
<dbReference type="InterPro" id="IPR036610">
    <property type="entry name" value="PEBP-like_sf"/>
</dbReference>
<dbReference type="CDD" id="cd00866">
    <property type="entry name" value="PEBP_euk"/>
    <property type="match status" value="1"/>
</dbReference>
<dbReference type="PANTHER" id="PTHR11362">
    <property type="entry name" value="PHOSPHATIDYLETHANOLAMINE-BINDING PROTEIN"/>
    <property type="match status" value="1"/>
</dbReference>
<keyword evidence="10" id="KW-1185">Reference proteome</keyword>
<keyword evidence="2" id="KW-0809">Transit peptide</keyword>
<keyword evidence="6" id="KW-0687">Ribonucleoprotein</keyword>
<evidence type="ECO:0000256" key="4">
    <source>
        <dbReference type="ARBA" id="ARBA00023054"/>
    </source>
</evidence>
<sequence length="413" mass="48709">MVRGKSIYAELYIKNSYRAKCSPRVRRPMRPRAIAWAGPDAFYPNRFYEMDRWYKARIQRPELLPQLYTIDGNKIVKSYSEIMNKESSTSDKINIGFKINEIKKVEVIKNKKEMDEIIIDLGKLNFNQESIFNHNNIYQDLFQSNVFFNITQDMKINYHNNVSVLRGNNVSPSDMINHPNVILESFGNESFNTVLMVNLDGNAFTDNGQLLHWMVTNIPDGGSINNGDCIVDYLQPLPYNGSGYHRIAFITFRHKEKIKFDNVIRNPKTLEGRVFNMLKFFKINEDTLTPSSLAFSQVKHDESVDKKLKEMNEGIPIFKYKWREPLKREQKEFPEKPQPFDLYLDMYRPKEVVYDEMEKMRLEMSSSDKPLEKPKYPDINYVNNKKTMTSWEHARLLRKNTGSDFYGRLYDKE</sequence>
<organism evidence="10 11">
    <name type="scientific">Parastrongyloides trichosuri</name>
    <name type="common">Possum-specific nematode worm</name>
    <dbReference type="NCBI Taxonomy" id="131310"/>
    <lineage>
        <taxon>Eukaryota</taxon>
        <taxon>Metazoa</taxon>
        <taxon>Ecdysozoa</taxon>
        <taxon>Nematoda</taxon>
        <taxon>Chromadorea</taxon>
        <taxon>Rhabditida</taxon>
        <taxon>Tylenchina</taxon>
        <taxon>Panagrolaimomorpha</taxon>
        <taxon>Strongyloidoidea</taxon>
        <taxon>Strongyloididae</taxon>
        <taxon>Parastrongyloides</taxon>
    </lineage>
</organism>
<evidence type="ECO:0000256" key="9">
    <source>
        <dbReference type="ARBA" id="ARBA00041206"/>
    </source>
</evidence>
<evidence type="ECO:0000256" key="6">
    <source>
        <dbReference type="ARBA" id="ARBA00023274"/>
    </source>
</evidence>
<evidence type="ECO:0000256" key="5">
    <source>
        <dbReference type="ARBA" id="ARBA00023128"/>
    </source>
</evidence>
<comment type="subcellular location">
    <subcellularLocation>
        <location evidence="1">Mitochondrion</location>
    </subcellularLocation>
</comment>
<dbReference type="SUPFAM" id="SSF49777">
    <property type="entry name" value="PEBP-like"/>
    <property type="match status" value="1"/>
</dbReference>
<dbReference type="WBParaSite" id="PTRK_0000413600.1">
    <property type="protein sequence ID" value="PTRK_0000413600.1"/>
    <property type="gene ID" value="PTRK_0000413600"/>
</dbReference>
<dbReference type="Gene3D" id="3.90.280.10">
    <property type="entry name" value="PEBP-like"/>
    <property type="match status" value="1"/>
</dbReference>
<dbReference type="GO" id="GO:0005762">
    <property type="term" value="C:mitochondrial large ribosomal subunit"/>
    <property type="evidence" value="ECO:0007669"/>
    <property type="project" value="TreeGrafter"/>
</dbReference>
<keyword evidence="4" id="KW-0175">Coiled coil</keyword>
<evidence type="ECO:0000256" key="8">
    <source>
        <dbReference type="ARBA" id="ARBA00039444"/>
    </source>
</evidence>
<evidence type="ECO:0000256" key="1">
    <source>
        <dbReference type="ARBA" id="ARBA00004173"/>
    </source>
</evidence>
<dbReference type="Pfam" id="PF01161">
    <property type="entry name" value="PBP"/>
    <property type="match status" value="1"/>
</dbReference>
<evidence type="ECO:0000256" key="2">
    <source>
        <dbReference type="ARBA" id="ARBA00022946"/>
    </source>
</evidence>
<keyword evidence="5" id="KW-0496">Mitochondrion</keyword>
<dbReference type="STRING" id="131310.A0A0N4Z9S4"/>
<dbReference type="InterPro" id="IPR008914">
    <property type="entry name" value="PEBP"/>
</dbReference>
<evidence type="ECO:0000313" key="11">
    <source>
        <dbReference type="WBParaSite" id="PTRK_0000413600.1"/>
    </source>
</evidence>
<protein>
    <recommendedName>
        <fullName evidence="8">Large ribosomal subunit protein mL38</fullName>
    </recommendedName>
    <alternativeName>
        <fullName evidence="9">39S ribosomal protein L38, mitochondrial</fullName>
    </alternativeName>
</protein>
<dbReference type="PANTHER" id="PTHR11362:SF133">
    <property type="entry name" value="LARGE RIBOSOMAL SUBUNIT PROTEIN ML38"/>
    <property type="match status" value="1"/>
</dbReference>
<evidence type="ECO:0000313" key="10">
    <source>
        <dbReference type="Proteomes" id="UP000038045"/>
    </source>
</evidence>
<name>A0A0N4Z9S4_PARTI</name>